<dbReference type="InterPro" id="IPR036691">
    <property type="entry name" value="Endo/exonu/phosph_ase_sf"/>
</dbReference>
<dbReference type="PANTHER" id="PTHR33776:SF3">
    <property type="entry name" value="PHD-TYPE DOMAIN-CONTAINING PROTEIN"/>
    <property type="match status" value="1"/>
</dbReference>
<sequence length="465" mass="53937">MTRREKAIDKCSVITARILNSNYSFTNQVNDHVSNICLKTNTFRHIVQEDDLTSFLGSFEQILSNFNTVIIERNDFEKSVSTRDDIIVGLEKKVHSQRNSFNESLDYQSQLDDEFRLAVTTLEKENAELKCKIRELNSKLTSCEELINFMQADITEYKNLHSIDTQINDGIREIQTVKRNIAKNVSKQNNNLKAYLCIMTQNVQCLSNKIDSLNVFIRNNNNKYDVLLINEHWMCEEELDAVRINGYRLVSKSCREKRKHGGSCIFLKDSVFENFQVNVKEDLRNGFNKILDFELSLTELVCKSNKKTNLIIMTVYRSDKGKFDEFLSILDELLTEINRKGKYKIILTGDLNVNCLERSPRKDKLFDVFDSHGLVNLINEPTRMYGGTVTAIDYFITNIEQQIVQNKVLSTGFSDHLAIETIITDKLYRRPKKVIKSFTRIIDGNNIERLREALSKEREQTKTPT</sequence>
<feature type="coiled-coil region" evidence="1">
    <location>
        <begin position="119"/>
        <end position="153"/>
    </location>
</feature>
<dbReference type="SUPFAM" id="SSF56219">
    <property type="entry name" value="DNase I-like"/>
    <property type="match status" value="1"/>
</dbReference>
<dbReference type="Gene3D" id="3.60.10.10">
    <property type="entry name" value="Endonuclease/exonuclease/phosphatase"/>
    <property type="match status" value="1"/>
</dbReference>
<evidence type="ECO:0000256" key="1">
    <source>
        <dbReference type="SAM" id="Coils"/>
    </source>
</evidence>
<dbReference type="InterPro" id="IPR005135">
    <property type="entry name" value="Endo/exonuclease/phosphatase"/>
</dbReference>
<comment type="caution">
    <text evidence="3">The sequence shown here is derived from an EMBL/GenBank/DDBJ whole genome shotgun (WGS) entry which is preliminary data.</text>
</comment>
<accession>A0AAW1CS06</accession>
<evidence type="ECO:0000313" key="4">
    <source>
        <dbReference type="Proteomes" id="UP001461498"/>
    </source>
</evidence>
<evidence type="ECO:0000313" key="3">
    <source>
        <dbReference type="EMBL" id="KAK9501379.1"/>
    </source>
</evidence>
<evidence type="ECO:0000259" key="2">
    <source>
        <dbReference type="Pfam" id="PF14529"/>
    </source>
</evidence>
<protein>
    <recommendedName>
        <fullName evidence="2">Endonuclease/exonuclease/phosphatase domain-containing protein</fullName>
    </recommendedName>
</protein>
<dbReference type="PANTHER" id="PTHR33776">
    <property type="entry name" value="ENDO/EXONUCLEASE/PHOSPHATASE DOMAIN-CONTAINING PROTEIN"/>
    <property type="match status" value="1"/>
</dbReference>
<feature type="domain" description="Endonuclease/exonuclease/phosphatase" evidence="2">
    <location>
        <begin position="311"/>
        <end position="419"/>
    </location>
</feature>
<organism evidence="3 4">
    <name type="scientific">Rhynocoris fuscipes</name>
    <dbReference type="NCBI Taxonomy" id="488301"/>
    <lineage>
        <taxon>Eukaryota</taxon>
        <taxon>Metazoa</taxon>
        <taxon>Ecdysozoa</taxon>
        <taxon>Arthropoda</taxon>
        <taxon>Hexapoda</taxon>
        <taxon>Insecta</taxon>
        <taxon>Pterygota</taxon>
        <taxon>Neoptera</taxon>
        <taxon>Paraneoptera</taxon>
        <taxon>Hemiptera</taxon>
        <taxon>Heteroptera</taxon>
        <taxon>Panheteroptera</taxon>
        <taxon>Cimicomorpha</taxon>
        <taxon>Reduviidae</taxon>
        <taxon>Harpactorinae</taxon>
        <taxon>Harpactorini</taxon>
        <taxon>Rhynocoris</taxon>
    </lineage>
</organism>
<dbReference type="GO" id="GO:0003824">
    <property type="term" value="F:catalytic activity"/>
    <property type="evidence" value="ECO:0007669"/>
    <property type="project" value="InterPro"/>
</dbReference>
<keyword evidence="4" id="KW-1185">Reference proteome</keyword>
<name>A0AAW1CS06_9HEMI</name>
<dbReference type="AlphaFoldDB" id="A0AAW1CS06"/>
<reference evidence="3 4" key="1">
    <citation type="submission" date="2022-12" db="EMBL/GenBank/DDBJ databases">
        <title>Chromosome-level genome assembly of true bugs.</title>
        <authorList>
            <person name="Ma L."/>
            <person name="Li H."/>
        </authorList>
    </citation>
    <scope>NUCLEOTIDE SEQUENCE [LARGE SCALE GENOMIC DNA]</scope>
    <source>
        <strain evidence="3">Lab_2022b</strain>
    </source>
</reference>
<dbReference type="Pfam" id="PF14529">
    <property type="entry name" value="Exo_endo_phos_2"/>
    <property type="match status" value="1"/>
</dbReference>
<dbReference type="Proteomes" id="UP001461498">
    <property type="component" value="Unassembled WGS sequence"/>
</dbReference>
<dbReference type="EMBL" id="JAPXFL010000009">
    <property type="protein sequence ID" value="KAK9501379.1"/>
    <property type="molecule type" value="Genomic_DNA"/>
</dbReference>
<keyword evidence="1" id="KW-0175">Coiled coil</keyword>
<proteinExistence type="predicted"/>
<gene>
    <name evidence="3" type="ORF">O3M35_012114</name>
</gene>